<evidence type="ECO:0000313" key="2">
    <source>
        <dbReference type="EMBL" id="TLD70950.1"/>
    </source>
</evidence>
<dbReference type="RefSeq" id="WP_138085779.1">
    <property type="nucleotide sequence ID" value="NZ_VAUV01000006.1"/>
</dbReference>
<protein>
    <submittedName>
        <fullName evidence="2">DUF1573 domain-containing protein</fullName>
    </submittedName>
</protein>
<dbReference type="EMBL" id="VAUV01000006">
    <property type="protein sequence ID" value="TLD70950.1"/>
    <property type="molecule type" value="Genomic_DNA"/>
</dbReference>
<dbReference type="InterPro" id="IPR011467">
    <property type="entry name" value="DUF1573"/>
</dbReference>
<dbReference type="Proteomes" id="UP000306196">
    <property type="component" value="Unassembled WGS sequence"/>
</dbReference>
<dbReference type="PANTHER" id="PTHR37833">
    <property type="entry name" value="LIPOPROTEIN-RELATED"/>
    <property type="match status" value="1"/>
</dbReference>
<feature type="signal peptide" evidence="1">
    <location>
        <begin position="1"/>
        <end position="19"/>
    </location>
</feature>
<dbReference type="AlphaFoldDB" id="A0A5R8KF71"/>
<dbReference type="PANTHER" id="PTHR37833:SF1">
    <property type="entry name" value="SIGNAL PEPTIDE PROTEIN"/>
    <property type="match status" value="1"/>
</dbReference>
<keyword evidence="3" id="KW-1185">Reference proteome</keyword>
<evidence type="ECO:0000256" key="1">
    <source>
        <dbReference type="SAM" id="SignalP"/>
    </source>
</evidence>
<gene>
    <name evidence="2" type="ORF">FEM03_08505</name>
</gene>
<dbReference type="Gene3D" id="2.60.40.10">
    <property type="entry name" value="Immunoglobulins"/>
    <property type="match status" value="1"/>
</dbReference>
<proteinExistence type="predicted"/>
<dbReference type="Pfam" id="PF07610">
    <property type="entry name" value="DUF1573"/>
    <property type="match status" value="1"/>
</dbReference>
<organism evidence="2 3">
    <name type="scientific">Phragmitibacter flavus</name>
    <dbReference type="NCBI Taxonomy" id="2576071"/>
    <lineage>
        <taxon>Bacteria</taxon>
        <taxon>Pseudomonadati</taxon>
        <taxon>Verrucomicrobiota</taxon>
        <taxon>Verrucomicrobiia</taxon>
        <taxon>Verrucomicrobiales</taxon>
        <taxon>Verrucomicrobiaceae</taxon>
        <taxon>Phragmitibacter</taxon>
    </lineage>
</organism>
<feature type="chain" id="PRO_5024448318" evidence="1">
    <location>
        <begin position="20"/>
        <end position="224"/>
    </location>
</feature>
<name>A0A5R8KF71_9BACT</name>
<keyword evidence="1" id="KW-0732">Signal</keyword>
<sequence>MRHLLPTLITLFLSIPLHAGLVFDQNPLELKPGPADEVVEAKFTFHNGGDKPITITGLDSNCSCLEANMDKATYQPGEKGSGTATFKVSTFVGKHEKSLRISTNDPKEPEQTLTTIIDIPVIVDVQPKTLQWVLGEAPTAKSVDITIAGPDPVHIKNVTATRDNVTFTLEEVEPGRKYRINLQPKDTETVTIGALRIETDSQYKRHTRQLAFFNIVRPSQTSKK</sequence>
<dbReference type="InterPro" id="IPR013783">
    <property type="entry name" value="Ig-like_fold"/>
</dbReference>
<evidence type="ECO:0000313" key="3">
    <source>
        <dbReference type="Proteomes" id="UP000306196"/>
    </source>
</evidence>
<reference evidence="2 3" key="1">
    <citation type="submission" date="2019-05" db="EMBL/GenBank/DDBJ databases">
        <title>Verrucobacter flavum gen. nov., sp. nov. a new member of the family Verrucomicrobiaceae.</title>
        <authorList>
            <person name="Szuroczki S."/>
            <person name="Abbaszade G."/>
            <person name="Szabo A."/>
            <person name="Felfoldi T."/>
            <person name="Schumann P."/>
            <person name="Boka K."/>
            <person name="Keki Z."/>
            <person name="Toumi M."/>
            <person name="Toth E."/>
        </authorList>
    </citation>
    <scope>NUCLEOTIDE SEQUENCE [LARGE SCALE GENOMIC DNA]</scope>
    <source>
        <strain evidence="2 3">MG-N-17</strain>
    </source>
</reference>
<dbReference type="OrthoDB" id="195247at2"/>
<comment type="caution">
    <text evidence="2">The sequence shown here is derived from an EMBL/GenBank/DDBJ whole genome shotgun (WGS) entry which is preliminary data.</text>
</comment>
<accession>A0A5R8KF71</accession>